<keyword evidence="2" id="KW-1185">Reference proteome</keyword>
<comment type="caution">
    <text evidence="1">The sequence shown here is derived from an EMBL/GenBank/DDBJ whole genome shotgun (WGS) entry which is preliminary data.</text>
</comment>
<dbReference type="Proteomes" id="UP001150603">
    <property type="component" value="Unassembled WGS sequence"/>
</dbReference>
<evidence type="ECO:0000313" key="2">
    <source>
        <dbReference type="Proteomes" id="UP001150603"/>
    </source>
</evidence>
<accession>A0ACC1JCP2</accession>
<sequence>MPSRVMEHWGNNGNGSMMPKRRRDFGGGPVVLTSPSIAAANPNSPRGGFSSPPGQAATLHPSGHPSHHHPYHPSQRAPRSPHIGGSAARPNLSGNPLPPISQFVQPGSTSMLSPPATSGYPTTHGIQQQDPSPNSRYADGPAAANDGMPYVDTNQICYLREENAQLRSRLQRLEQSVMQKQAEMQDWMQRVEQYIMRPNDSRII</sequence>
<dbReference type="EMBL" id="JANBPW010000993">
    <property type="protein sequence ID" value="KAJ1946798.1"/>
    <property type="molecule type" value="Genomic_DNA"/>
</dbReference>
<gene>
    <name evidence="1" type="ORF">FBU59_001954</name>
</gene>
<evidence type="ECO:0000313" key="1">
    <source>
        <dbReference type="EMBL" id="KAJ1946798.1"/>
    </source>
</evidence>
<protein>
    <submittedName>
        <fullName evidence="1">Uncharacterized protein</fullName>
    </submittedName>
</protein>
<name>A0ACC1JCP2_9FUNG</name>
<proteinExistence type="predicted"/>
<reference evidence="1" key="1">
    <citation type="submission" date="2022-07" db="EMBL/GenBank/DDBJ databases">
        <title>Phylogenomic reconstructions and comparative analyses of Kickxellomycotina fungi.</title>
        <authorList>
            <person name="Reynolds N.K."/>
            <person name="Stajich J.E."/>
            <person name="Barry K."/>
            <person name="Grigoriev I.V."/>
            <person name="Crous P."/>
            <person name="Smith M.E."/>
        </authorList>
    </citation>
    <scope>NUCLEOTIDE SEQUENCE</scope>
    <source>
        <strain evidence="1">NRRL 5244</strain>
    </source>
</reference>
<organism evidence="1 2">
    <name type="scientific">Linderina macrospora</name>
    <dbReference type="NCBI Taxonomy" id="4868"/>
    <lineage>
        <taxon>Eukaryota</taxon>
        <taxon>Fungi</taxon>
        <taxon>Fungi incertae sedis</taxon>
        <taxon>Zoopagomycota</taxon>
        <taxon>Kickxellomycotina</taxon>
        <taxon>Kickxellomycetes</taxon>
        <taxon>Kickxellales</taxon>
        <taxon>Kickxellaceae</taxon>
        <taxon>Linderina</taxon>
    </lineage>
</organism>